<gene>
    <name evidence="1" type="ORF">M408DRAFT_93228</name>
</gene>
<dbReference type="EMBL" id="KN824277">
    <property type="protein sequence ID" value="KIM34275.1"/>
    <property type="molecule type" value="Genomic_DNA"/>
</dbReference>
<protein>
    <submittedName>
        <fullName evidence="1">Uncharacterized protein</fullName>
    </submittedName>
</protein>
<evidence type="ECO:0000313" key="2">
    <source>
        <dbReference type="Proteomes" id="UP000054097"/>
    </source>
</evidence>
<evidence type="ECO:0000313" key="1">
    <source>
        <dbReference type="EMBL" id="KIM34275.1"/>
    </source>
</evidence>
<reference evidence="2" key="2">
    <citation type="submission" date="2015-01" db="EMBL/GenBank/DDBJ databases">
        <title>Evolutionary Origins and Diversification of the Mycorrhizal Mutualists.</title>
        <authorList>
            <consortium name="DOE Joint Genome Institute"/>
            <consortium name="Mycorrhizal Genomics Consortium"/>
            <person name="Kohler A."/>
            <person name="Kuo A."/>
            <person name="Nagy L.G."/>
            <person name="Floudas D."/>
            <person name="Copeland A."/>
            <person name="Barry K.W."/>
            <person name="Cichocki N."/>
            <person name="Veneault-Fourrey C."/>
            <person name="LaButti K."/>
            <person name="Lindquist E.A."/>
            <person name="Lipzen A."/>
            <person name="Lundell T."/>
            <person name="Morin E."/>
            <person name="Murat C."/>
            <person name="Riley R."/>
            <person name="Ohm R."/>
            <person name="Sun H."/>
            <person name="Tunlid A."/>
            <person name="Henrissat B."/>
            <person name="Grigoriev I.V."/>
            <person name="Hibbett D.S."/>
            <person name="Martin F."/>
        </authorList>
    </citation>
    <scope>NUCLEOTIDE SEQUENCE [LARGE SCALE GENOMIC DNA]</scope>
    <source>
        <strain evidence="2">MAFF 305830</strain>
    </source>
</reference>
<dbReference type="Proteomes" id="UP000054097">
    <property type="component" value="Unassembled WGS sequence"/>
</dbReference>
<dbReference type="HOGENOM" id="CLU_560387_0_0_1"/>
<sequence length="487" mass="54276">MLRISRLLHASPISRRSLAKFTPDAFSHSIGRRNLHFTESEYGSQPGREPTQEELFDAYSETINLNASSQTVPITAELAVVLPRAHELGASHVLRDIASRYLLSSERDDALGHALLESDRSMSLLSRSQAVAIFKRLVDHEHNLEYLSTNVLIYMGHVCIIDSASNLFAMEAILFTLLERWSQHQGIGHEHHYHGTWAIFQLLREIMKIAPENGQRQFTAMLQSKPWWPEGSTVIDQAIKDPAIIASMFMLRCCMAWRWWERGYAVAHELIQALANDATVALPMHATLASLIKAHIDSAGLLIEPSLCAALICAMADEPSLPPLSNTVLQQFYKSCAESKPPKPETANAVYLYLREKQFSTLSPNATASEGLSPKVPHSYQPPTGRRILTLLDLYHRTNDHNSARLLVSDVQKRLDTIPTDILVSYLIFLIKLSFATEARAVYSMCLASTDPDKGSSALSKICAPTREMGTPTPHHLGAHLLHHRGS</sequence>
<organism evidence="1 2">
    <name type="scientific">Serendipita vermifera MAFF 305830</name>
    <dbReference type="NCBI Taxonomy" id="933852"/>
    <lineage>
        <taxon>Eukaryota</taxon>
        <taxon>Fungi</taxon>
        <taxon>Dikarya</taxon>
        <taxon>Basidiomycota</taxon>
        <taxon>Agaricomycotina</taxon>
        <taxon>Agaricomycetes</taxon>
        <taxon>Sebacinales</taxon>
        <taxon>Serendipitaceae</taxon>
        <taxon>Serendipita</taxon>
    </lineage>
</organism>
<keyword evidence="2" id="KW-1185">Reference proteome</keyword>
<dbReference type="AlphaFoldDB" id="A0A0C3BBS5"/>
<reference evidence="1 2" key="1">
    <citation type="submission" date="2014-04" db="EMBL/GenBank/DDBJ databases">
        <authorList>
            <consortium name="DOE Joint Genome Institute"/>
            <person name="Kuo A."/>
            <person name="Zuccaro A."/>
            <person name="Kohler A."/>
            <person name="Nagy L.G."/>
            <person name="Floudas D."/>
            <person name="Copeland A."/>
            <person name="Barry K.W."/>
            <person name="Cichocki N."/>
            <person name="Veneault-Fourrey C."/>
            <person name="LaButti K."/>
            <person name="Lindquist E.A."/>
            <person name="Lipzen A."/>
            <person name="Lundell T."/>
            <person name="Morin E."/>
            <person name="Murat C."/>
            <person name="Sun H."/>
            <person name="Tunlid A."/>
            <person name="Henrissat B."/>
            <person name="Grigoriev I.V."/>
            <person name="Hibbett D.S."/>
            <person name="Martin F."/>
            <person name="Nordberg H.P."/>
            <person name="Cantor M.N."/>
            <person name="Hua S.X."/>
        </authorList>
    </citation>
    <scope>NUCLEOTIDE SEQUENCE [LARGE SCALE GENOMIC DNA]</scope>
    <source>
        <strain evidence="1 2">MAFF 305830</strain>
    </source>
</reference>
<dbReference type="OrthoDB" id="185373at2759"/>
<proteinExistence type="predicted"/>
<name>A0A0C3BBS5_SERVB</name>
<accession>A0A0C3BBS5</accession>